<proteinExistence type="predicted"/>
<dbReference type="AlphaFoldDB" id="A0A2P2N3B9"/>
<organism evidence="1">
    <name type="scientific">Rhizophora mucronata</name>
    <name type="common">Asiatic mangrove</name>
    <dbReference type="NCBI Taxonomy" id="61149"/>
    <lineage>
        <taxon>Eukaryota</taxon>
        <taxon>Viridiplantae</taxon>
        <taxon>Streptophyta</taxon>
        <taxon>Embryophyta</taxon>
        <taxon>Tracheophyta</taxon>
        <taxon>Spermatophyta</taxon>
        <taxon>Magnoliopsida</taxon>
        <taxon>eudicotyledons</taxon>
        <taxon>Gunneridae</taxon>
        <taxon>Pentapetalae</taxon>
        <taxon>rosids</taxon>
        <taxon>fabids</taxon>
        <taxon>Malpighiales</taxon>
        <taxon>Rhizophoraceae</taxon>
        <taxon>Rhizophora</taxon>
    </lineage>
</organism>
<dbReference type="EMBL" id="GGEC01056478">
    <property type="protein sequence ID" value="MBX36962.1"/>
    <property type="molecule type" value="Transcribed_RNA"/>
</dbReference>
<name>A0A2P2N3B9_RHIMU</name>
<protein>
    <submittedName>
        <fullName evidence="1">Uncharacterized protein</fullName>
    </submittedName>
</protein>
<accession>A0A2P2N3B9</accession>
<sequence length="43" mass="4974">MKRNMKRKKKVLLAHQHCTTVSPFGNKTISHLIIIQANKMKSL</sequence>
<evidence type="ECO:0000313" key="1">
    <source>
        <dbReference type="EMBL" id="MBX36962.1"/>
    </source>
</evidence>
<reference evidence="1" key="1">
    <citation type="submission" date="2018-02" db="EMBL/GenBank/DDBJ databases">
        <title>Rhizophora mucronata_Transcriptome.</title>
        <authorList>
            <person name="Meera S.P."/>
            <person name="Sreeshan A."/>
            <person name="Augustine A."/>
        </authorList>
    </citation>
    <scope>NUCLEOTIDE SEQUENCE</scope>
    <source>
        <tissue evidence="1">Leaf</tissue>
    </source>
</reference>